<reference evidence="4" key="3">
    <citation type="submission" date="2022-07" db="EMBL/GenBank/DDBJ databases">
        <title>Parvimonas micra travels from the subgingival sulcus of the human oral cavity to the colorectal adenocarcinoma.</title>
        <authorList>
            <person name="Conde-Perez K."/>
            <person name="Buetas E."/>
            <person name="Aja-Macaya P."/>
            <person name="Martin-De Arribas E."/>
            <person name="Iglesias-Corras I."/>
            <person name="Trigo-Tasende N."/>
            <person name="Nasser-Ali M."/>
            <person name="Estevez L.S."/>
            <person name="Rumbo-Feal S."/>
            <person name="Otero-Alen B."/>
            <person name="Noguera J.F."/>
            <person name="Concha A."/>
            <person name="Pardinas-Lopez S."/>
            <person name="Carda-Dieguez M."/>
            <person name="Gomez-Randulfe I."/>
            <person name="Martinez-Lago N."/>
            <person name="Ladra S."/>
            <person name="Aparicio L.A."/>
            <person name="Bou G."/>
            <person name="Mira A."/>
            <person name="Vallejo J.A."/>
            <person name="Poza M."/>
        </authorList>
    </citation>
    <scope>NUCLEOTIDE SEQUENCE</scope>
    <source>
        <strain evidence="5">PM102KC-G-1</strain>
        <strain evidence="4">PM79KC-AC-4</strain>
    </source>
</reference>
<organism evidence="2 6">
    <name type="scientific">Parvimonas micra</name>
    <dbReference type="NCBI Taxonomy" id="33033"/>
    <lineage>
        <taxon>Bacteria</taxon>
        <taxon>Bacillati</taxon>
        <taxon>Bacillota</taxon>
        <taxon>Tissierellia</taxon>
        <taxon>Tissierellales</taxon>
        <taxon>Peptoniphilaceae</taxon>
        <taxon>Parvimonas</taxon>
    </lineage>
</organism>
<dbReference type="SUPFAM" id="SSF52833">
    <property type="entry name" value="Thioredoxin-like"/>
    <property type="match status" value="1"/>
</dbReference>
<dbReference type="InterPro" id="IPR013766">
    <property type="entry name" value="Thioredoxin_domain"/>
</dbReference>
<reference evidence="3" key="2">
    <citation type="submission" date="2020-04" db="EMBL/GenBank/DDBJ databases">
        <title>Deep metagenomics examines the oral microbiome during advanced dental caries in children, revealing novel taxa and co-occurrences with host molecules.</title>
        <authorList>
            <person name="Baker J.L."/>
            <person name="Morton J.T."/>
            <person name="Dinis M."/>
            <person name="Alvarez R."/>
            <person name="Tran N.C."/>
            <person name="Knight R."/>
            <person name="Edlund A."/>
        </authorList>
    </citation>
    <scope>NUCLEOTIDE SEQUENCE</scope>
    <source>
        <strain evidence="3">JCVI_23_bin.11</strain>
    </source>
</reference>
<dbReference type="GeneID" id="93384723"/>
<evidence type="ECO:0000313" key="3">
    <source>
        <dbReference type="EMBL" id="MBF1307378.1"/>
    </source>
</evidence>
<accession>A0A0B4RZR3</accession>
<dbReference type="AlphaFoldDB" id="A0A0B4RZR3"/>
<gene>
    <name evidence="3" type="ORF">HXM94_06340</name>
    <name evidence="5" type="ORF">NM222_07510</name>
    <name evidence="4" type="ORF">NND69_06855</name>
    <name evidence="2" type="ORF">NW74_00705</name>
</gene>
<dbReference type="EMBL" id="JANDZV010000006">
    <property type="protein sequence ID" value="MCZ7408065.1"/>
    <property type="molecule type" value="Genomic_DNA"/>
</dbReference>
<evidence type="ECO:0000313" key="4">
    <source>
        <dbReference type="EMBL" id="MCZ7408065.1"/>
    </source>
</evidence>
<dbReference type="EMBL" id="CP101412">
    <property type="protein sequence ID" value="WBB30788.1"/>
    <property type="molecule type" value="Genomic_DNA"/>
</dbReference>
<dbReference type="RefSeq" id="WP_004831925.1">
    <property type="nucleotide sequence ID" value="NZ_CP009761.1"/>
</dbReference>
<proteinExistence type="predicted"/>
<reference evidence="2 6" key="1">
    <citation type="submission" date="2014-10" db="EMBL/GenBank/DDBJ databases">
        <title>Complete genome sequence of Parvimonas micra KCOM 1535 (= ChDC B708).</title>
        <authorList>
            <person name="Kook J.-K."/>
            <person name="Park S.-N."/>
            <person name="Lim Y.K."/>
            <person name="Roh H."/>
        </authorList>
    </citation>
    <scope>NUCLEOTIDE SEQUENCE [LARGE SCALE GENOMIC DNA]</scope>
    <source>
        <strain evidence="2">KCOM 1535</strain>
        <strain evidence="6">KCOM 1535 / ChDC B708</strain>
    </source>
</reference>
<dbReference type="Proteomes" id="UP000031386">
    <property type="component" value="Chromosome"/>
</dbReference>
<dbReference type="Proteomes" id="UP001141458">
    <property type="component" value="Unassembled WGS sequence"/>
</dbReference>
<dbReference type="STRING" id="33033.NW74_00705"/>
<name>A0A0B4RZR3_9FIRM</name>
<dbReference type="InterPro" id="IPR036249">
    <property type="entry name" value="Thioredoxin-like_sf"/>
</dbReference>
<keyword evidence="6" id="KW-1185">Reference proteome</keyword>
<dbReference type="Gene3D" id="3.40.30.10">
    <property type="entry name" value="Glutaredoxin"/>
    <property type="match status" value="1"/>
</dbReference>
<dbReference type="EMBL" id="CP009761">
    <property type="protein sequence ID" value="AIZ35993.1"/>
    <property type="molecule type" value="Genomic_DNA"/>
</dbReference>
<feature type="domain" description="Thioredoxin" evidence="1">
    <location>
        <begin position="2"/>
        <end position="51"/>
    </location>
</feature>
<evidence type="ECO:0000313" key="5">
    <source>
        <dbReference type="EMBL" id="WBB30788.1"/>
    </source>
</evidence>
<dbReference type="Pfam" id="PF00085">
    <property type="entry name" value="Thioredoxin"/>
    <property type="match status" value="1"/>
</dbReference>
<sequence>MEKLREEYKDRVIIKTIDIRKQREFASQFPIKATPTLFYFNADGTPFKASDELAKKISYVAYEDKKSGELKFGGSEGVVKYEELKQVIEEMLKNVK</sequence>
<dbReference type="OrthoDB" id="9790390at2"/>
<dbReference type="Proteomes" id="UP001210690">
    <property type="component" value="Chromosome"/>
</dbReference>
<protein>
    <submittedName>
        <fullName evidence="2 4">Thioredoxin</fullName>
    </submittedName>
</protein>
<evidence type="ECO:0000259" key="1">
    <source>
        <dbReference type="Pfam" id="PF00085"/>
    </source>
</evidence>
<dbReference type="EMBL" id="JABZRE010000026">
    <property type="protein sequence ID" value="MBF1307378.1"/>
    <property type="molecule type" value="Genomic_DNA"/>
</dbReference>
<dbReference type="KEGG" id="pmic:NW74_00705"/>
<evidence type="ECO:0000313" key="6">
    <source>
        <dbReference type="Proteomes" id="UP000031386"/>
    </source>
</evidence>
<dbReference type="Proteomes" id="UP000758611">
    <property type="component" value="Unassembled WGS sequence"/>
</dbReference>
<evidence type="ECO:0000313" key="2">
    <source>
        <dbReference type="EMBL" id="AIZ35993.1"/>
    </source>
</evidence>